<evidence type="ECO:0000256" key="7">
    <source>
        <dbReference type="ARBA" id="ARBA00022962"/>
    </source>
</evidence>
<proteinExistence type="predicted"/>
<dbReference type="GO" id="GO:0006047">
    <property type="term" value="P:UDP-N-acetylglucosamine metabolic process"/>
    <property type="evidence" value="ECO:0007669"/>
    <property type="project" value="TreeGrafter"/>
</dbReference>
<evidence type="ECO:0000256" key="2">
    <source>
        <dbReference type="ARBA" id="ARBA00012916"/>
    </source>
</evidence>
<dbReference type="GO" id="GO:0004360">
    <property type="term" value="F:glutamine-fructose-6-phosphate transaminase (isomerizing) activity"/>
    <property type="evidence" value="ECO:0007669"/>
    <property type="project" value="UniProtKB-EC"/>
</dbReference>
<dbReference type="Pfam" id="PF13522">
    <property type="entry name" value="GATase_6"/>
    <property type="match status" value="1"/>
</dbReference>
<comment type="catalytic activity">
    <reaction evidence="1">
        <text>D-fructose 6-phosphate + L-glutamine = D-glucosamine 6-phosphate + L-glutamate</text>
        <dbReference type="Rhea" id="RHEA:13237"/>
        <dbReference type="ChEBI" id="CHEBI:29985"/>
        <dbReference type="ChEBI" id="CHEBI:58359"/>
        <dbReference type="ChEBI" id="CHEBI:58725"/>
        <dbReference type="ChEBI" id="CHEBI:61527"/>
        <dbReference type="EC" id="2.6.1.16"/>
    </reaction>
</comment>
<dbReference type="Gene3D" id="3.60.20.10">
    <property type="entry name" value="Glutamine Phosphoribosylpyrophosphate, subunit 1, domain 1"/>
    <property type="match status" value="1"/>
</dbReference>
<sequence length="1227" mass="138682">MSIVKRWLKVVVRCIVDLNWKIAITVWKYQSIVIRYLTSNDGKSVVLSCGIAGVLYPKYLHQAPPQQDVYELWQQVKSSPQDAKKLLDVVRKLKHPEQMFLFCNNTEERQKFMQLAEEIRDFVSFRVQEAFRISSQQSEKETQENLWLLDSAWCIEQENLQVIDYIIDVFPEAKTKLEVFTESLAIVSVLRGLDKKLETRGRDSCGLSIMFRMEKEQYQKFCGYLHESFDDDFHNRQLSPDLKNYALDVHTVNDDVVVTFTYKVAKAIGQLGDNVAHLRNYIQGDEILHVLLGKVAHEFCSAIVHTRWASQGIVSIENCHPVDNQTLGNNRGYIYAVLNGDIDNYADLRSMCENGSQKISDQITTDAKIIPLIIDKFLGEGHNLEEAFCQAVNLFNGSFAIEMHSSLAPGKIYLAQQGKGQGLYVGLSDYGYHIASEIYGFVEQTADYIAMEPGQIVVLDQNSDGGLKAIKTFDRNGKEVPLQTQIAQTPITTRDVFLDTSRFQHFLQKEIHEAPQIIQKTLNGRLIKTQSGHITTNLGNEILPQKIRDKLREKKYRYVYFVGMGTAHAAGEAIAATFANILHNENNELIFSSLLATEFMATYSKKDRHNTLVIGISQSGGTTDTNAAIRKFLEDKADVLGIINKRDSDMSFLVDGVLYTGDGRDVEIAVASTKAFYAQVIAGTLYALEISKIFGFEDEELHEIAAELLEIPGKLETLFARREQIAKSANELAPKHVYWDTLSTGIGKPVARELKIKLSELCYMSIPSFTAANKKHINLSAEALILCFLGAVDFSGALHQGSLAKDLRGEIAIFLAQSNVPVVITTENDITYDDVIPPQKQPYQLLKVIPEISPTFAVIMNTAAGHLWAYYAAEALNKRSLFFAQILDDINRLESMVVDEDSFPIQILQNKDFQKCLREHYENYKNFVENNCFNNGLLAKDIAELEKLFLLVLQIIPVTATPFLFNENWSSEQILQEFKSKLTYLRTWLCRSIDAIKHQAKYITVGVTGFEGITDMAAGELNDVFQSLLHNQLLMRYEEDVNEYDLITLSNVQRGIKVVGGLLYNVYHEDGDVYLETIGESMFGDSQGKTSRYMDKMKLRGGRKAIAIKHNKVNIGKGQNQENTIIIPLRSLGKISKILLCRFDTNENLEALDKIALLGGLESKNSKATEIFVTIQENREDILTYYRMSEDITDDNFLATVLDKVTVRDLLLLPHEDISEKIIAKVH</sequence>
<evidence type="ECO:0000256" key="6">
    <source>
        <dbReference type="ARBA" id="ARBA00022737"/>
    </source>
</evidence>
<evidence type="ECO:0000256" key="4">
    <source>
        <dbReference type="ARBA" id="ARBA00022576"/>
    </source>
</evidence>
<dbReference type="InterPro" id="IPR046348">
    <property type="entry name" value="SIS_dom_sf"/>
</dbReference>
<evidence type="ECO:0000313" key="11">
    <source>
        <dbReference type="Proteomes" id="UP000326354"/>
    </source>
</evidence>
<dbReference type="EMBL" id="AP019860">
    <property type="protein sequence ID" value="BBM81762.1"/>
    <property type="molecule type" value="Genomic_DNA"/>
</dbReference>
<dbReference type="OrthoDB" id="106547at2"/>
<gene>
    <name evidence="10" type="ORF">UABAM_00101</name>
</gene>
<dbReference type="InterPro" id="IPR035466">
    <property type="entry name" value="GlmS/AgaS_SIS"/>
</dbReference>
<feature type="domain" description="Glutamine amidotransferase type-2" evidence="8">
    <location>
        <begin position="49"/>
        <end position="462"/>
    </location>
</feature>
<dbReference type="InterPro" id="IPR017932">
    <property type="entry name" value="GATase_2_dom"/>
</dbReference>
<evidence type="ECO:0000256" key="3">
    <source>
        <dbReference type="ARBA" id="ARBA00016090"/>
    </source>
</evidence>
<keyword evidence="7" id="KW-0315">Glutamine amidotransferase</keyword>
<dbReference type="RefSeq" id="WP_151966029.1">
    <property type="nucleotide sequence ID" value="NZ_AP019860.1"/>
</dbReference>
<dbReference type="SUPFAM" id="SSF56235">
    <property type="entry name" value="N-terminal nucleophile aminohydrolases (Ntn hydrolases)"/>
    <property type="match status" value="1"/>
</dbReference>
<name>A0A5S9F256_UABAM</name>
<dbReference type="KEGG" id="uam:UABAM_00101"/>
<keyword evidence="6" id="KW-0677">Repeat</keyword>
<dbReference type="GO" id="GO:0097367">
    <property type="term" value="F:carbohydrate derivative binding"/>
    <property type="evidence" value="ECO:0007669"/>
    <property type="project" value="InterPro"/>
</dbReference>
<organism evidence="10 11">
    <name type="scientific">Uabimicrobium amorphum</name>
    <dbReference type="NCBI Taxonomy" id="2596890"/>
    <lineage>
        <taxon>Bacteria</taxon>
        <taxon>Pseudomonadati</taxon>
        <taxon>Planctomycetota</taxon>
        <taxon>Candidatus Uabimicrobiia</taxon>
        <taxon>Candidatus Uabimicrobiales</taxon>
        <taxon>Candidatus Uabimicrobiaceae</taxon>
        <taxon>Candidatus Uabimicrobium</taxon>
    </lineage>
</organism>
<dbReference type="Proteomes" id="UP000326354">
    <property type="component" value="Chromosome"/>
</dbReference>
<dbReference type="InterPro" id="IPR029055">
    <property type="entry name" value="Ntn_hydrolases_N"/>
</dbReference>
<dbReference type="AlphaFoldDB" id="A0A5S9F256"/>
<dbReference type="SUPFAM" id="SSF53697">
    <property type="entry name" value="SIS domain"/>
    <property type="match status" value="1"/>
</dbReference>
<evidence type="ECO:0000259" key="8">
    <source>
        <dbReference type="PROSITE" id="PS51278"/>
    </source>
</evidence>
<accession>A0A5S9F256</accession>
<evidence type="ECO:0000259" key="9">
    <source>
        <dbReference type="PROSITE" id="PS51464"/>
    </source>
</evidence>
<reference evidence="10 11" key="1">
    <citation type="submission" date="2019-08" db="EMBL/GenBank/DDBJ databases">
        <title>Complete genome sequence of Candidatus Uab amorphum.</title>
        <authorList>
            <person name="Shiratori T."/>
            <person name="Suzuki S."/>
            <person name="Kakizawa Y."/>
            <person name="Ishida K."/>
        </authorList>
    </citation>
    <scope>NUCLEOTIDE SEQUENCE [LARGE SCALE GENOMIC DNA]</scope>
    <source>
        <strain evidence="10 11">SRT547</strain>
    </source>
</reference>
<keyword evidence="11" id="KW-1185">Reference proteome</keyword>
<dbReference type="GO" id="GO:0006002">
    <property type="term" value="P:fructose 6-phosphate metabolic process"/>
    <property type="evidence" value="ECO:0007669"/>
    <property type="project" value="TreeGrafter"/>
</dbReference>
<evidence type="ECO:0000256" key="5">
    <source>
        <dbReference type="ARBA" id="ARBA00022679"/>
    </source>
</evidence>
<dbReference type="GO" id="GO:0006487">
    <property type="term" value="P:protein N-linked glycosylation"/>
    <property type="evidence" value="ECO:0007669"/>
    <property type="project" value="TreeGrafter"/>
</dbReference>
<dbReference type="PANTHER" id="PTHR10937:SF0">
    <property type="entry name" value="GLUTAMINE--FRUCTOSE-6-PHOSPHATE TRANSAMINASE (ISOMERIZING)"/>
    <property type="match status" value="1"/>
</dbReference>
<dbReference type="PROSITE" id="PS51278">
    <property type="entry name" value="GATASE_TYPE_2"/>
    <property type="match status" value="1"/>
</dbReference>
<evidence type="ECO:0000313" key="10">
    <source>
        <dbReference type="EMBL" id="BBM81762.1"/>
    </source>
</evidence>
<dbReference type="InterPro" id="IPR001347">
    <property type="entry name" value="SIS_dom"/>
</dbReference>
<dbReference type="EC" id="2.6.1.16" evidence="2"/>
<feature type="domain" description="SIS" evidence="9">
    <location>
        <begin position="547"/>
        <end position="696"/>
    </location>
</feature>
<dbReference type="PROSITE" id="PS51464">
    <property type="entry name" value="SIS"/>
    <property type="match status" value="1"/>
</dbReference>
<evidence type="ECO:0000256" key="1">
    <source>
        <dbReference type="ARBA" id="ARBA00001031"/>
    </source>
</evidence>
<keyword evidence="4 10" id="KW-0032">Aminotransferase</keyword>
<dbReference type="PANTHER" id="PTHR10937">
    <property type="entry name" value="GLUCOSAMINE--FRUCTOSE-6-PHOSPHATE AMINOTRANSFERASE, ISOMERIZING"/>
    <property type="match status" value="1"/>
</dbReference>
<keyword evidence="5 10" id="KW-0808">Transferase</keyword>
<dbReference type="Pfam" id="PF01380">
    <property type="entry name" value="SIS"/>
    <property type="match status" value="1"/>
</dbReference>
<protein>
    <recommendedName>
        <fullName evidence="3">Glutamine--fructose-6-phosphate aminotransferase [isomerizing]</fullName>
        <ecNumber evidence="2">2.6.1.16</ecNumber>
    </recommendedName>
</protein>
<dbReference type="CDD" id="cd05008">
    <property type="entry name" value="SIS_GlmS_GlmD_1"/>
    <property type="match status" value="1"/>
</dbReference>
<dbReference type="Gene3D" id="3.40.50.10490">
    <property type="entry name" value="Glucose-6-phosphate isomerase like protein, domain 1"/>
    <property type="match status" value="2"/>
</dbReference>